<evidence type="ECO:0000256" key="2">
    <source>
        <dbReference type="ARBA" id="ARBA00010015"/>
    </source>
</evidence>
<feature type="region of interest" description="Disordered" evidence="10">
    <location>
        <begin position="22"/>
        <end position="71"/>
    </location>
</feature>
<dbReference type="Pfam" id="PF02732">
    <property type="entry name" value="ERCC4"/>
    <property type="match status" value="1"/>
</dbReference>
<comment type="subcellular location">
    <subcellularLocation>
        <location evidence="1">Nucleus</location>
    </subcellularLocation>
</comment>
<keyword evidence="7" id="KW-0238">DNA-binding</keyword>
<organism evidence="12 13">
    <name type="scientific">Zygosaccharomyces rouxii</name>
    <dbReference type="NCBI Taxonomy" id="4956"/>
    <lineage>
        <taxon>Eukaryota</taxon>
        <taxon>Fungi</taxon>
        <taxon>Dikarya</taxon>
        <taxon>Ascomycota</taxon>
        <taxon>Saccharomycotina</taxon>
        <taxon>Saccharomycetes</taxon>
        <taxon>Saccharomycetales</taxon>
        <taxon>Saccharomycetaceae</taxon>
        <taxon>Zygosaccharomyces</taxon>
    </lineage>
</organism>
<keyword evidence="4" id="KW-0255">Endonuclease</keyword>
<comment type="similarity">
    <text evidence="2">Belongs to the XPF family.</text>
</comment>
<evidence type="ECO:0000256" key="9">
    <source>
        <dbReference type="ARBA" id="ARBA00023242"/>
    </source>
</evidence>
<evidence type="ECO:0000313" key="13">
    <source>
        <dbReference type="Proteomes" id="UP000187013"/>
    </source>
</evidence>
<dbReference type="GO" id="GO:0003684">
    <property type="term" value="F:damaged DNA binding"/>
    <property type="evidence" value="ECO:0007669"/>
    <property type="project" value="TreeGrafter"/>
</dbReference>
<dbReference type="NCBIfam" id="TIGR00596">
    <property type="entry name" value="rad1"/>
    <property type="match status" value="1"/>
</dbReference>
<dbReference type="InterPro" id="IPR047520">
    <property type="entry name" value="XPF_nuclease"/>
</dbReference>
<feature type="region of interest" description="Disordered" evidence="10">
    <location>
        <begin position="949"/>
        <end position="971"/>
    </location>
</feature>
<dbReference type="InterPro" id="IPR010994">
    <property type="entry name" value="RuvA_2-like"/>
</dbReference>
<dbReference type="Gene3D" id="1.10.150.20">
    <property type="entry name" value="5' to 3' exonuclease, C-terminal subdomain"/>
    <property type="match status" value="1"/>
</dbReference>
<dbReference type="InterPro" id="IPR006166">
    <property type="entry name" value="ERCC4_domain"/>
</dbReference>
<evidence type="ECO:0000256" key="6">
    <source>
        <dbReference type="ARBA" id="ARBA00022801"/>
    </source>
</evidence>
<keyword evidence="3" id="KW-0540">Nuclease</keyword>
<evidence type="ECO:0000256" key="1">
    <source>
        <dbReference type="ARBA" id="ARBA00004123"/>
    </source>
</evidence>
<dbReference type="GO" id="GO:0003697">
    <property type="term" value="F:single-stranded DNA binding"/>
    <property type="evidence" value="ECO:0007669"/>
    <property type="project" value="InterPro"/>
</dbReference>
<dbReference type="SUPFAM" id="SSF47781">
    <property type="entry name" value="RuvA domain 2-like"/>
    <property type="match status" value="1"/>
</dbReference>
<evidence type="ECO:0000256" key="8">
    <source>
        <dbReference type="ARBA" id="ARBA00023204"/>
    </source>
</evidence>
<dbReference type="GO" id="GO:0000736">
    <property type="term" value="P:double-strand break repair via single-strand annealing, removal of nonhomologous ends"/>
    <property type="evidence" value="ECO:0007669"/>
    <property type="project" value="TreeGrafter"/>
</dbReference>
<feature type="compositionally biased region" description="Basic and acidic residues" evidence="10">
    <location>
        <begin position="22"/>
        <end position="34"/>
    </location>
</feature>
<dbReference type="GO" id="GO:0000724">
    <property type="term" value="P:double-strand break repair via homologous recombination"/>
    <property type="evidence" value="ECO:0007669"/>
    <property type="project" value="TreeGrafter"/>
</dbReference>
<dbReference type="GO" id="GO:0000014">
    <property type="term" value="F:single-stranded DNA endodeoxyribonuclease activity"/>
    <property type="evidence" value="ECO:0007669"/>
    <property type="project" value="TreeGrafter"/>
</dbReference>
<protein>
    <recommendedName>
        <fullName evidence="11">ERCC4 domain-containing protein</fullName>
    </recommendedName>
</protein>
<dbReference type="SMART" id="SM00891">
    <property type="entry name" value="ERCC4"/>
    <property type="match status" value="1"/>
</dbReference>
<keyword evidence="8" id="KW-0234">DNA repair</keyword>
<evidence type="ECO:0000256" key="4">
    <source>
        <dbReference type="ARBA" id="ARBA00022759"/>
    </source>
</evidence>
<evidence type="ECO:0000259" key="11">
    <source>
        <dbReference type="SMART" id="SM00891"/>
    </source>
</evidence>
<dbReference type="FunFam" id="3.40.50.10130:FF:000009">
    <property type="entry name" value="UV endonuclease"/>
    <property type="match status" value="1"/>
</dbReference>
<reference evidence="12 13" key="1">
    <citation type="submission" date="2016-08" db="EMBL/GenBank/DDBJ databases">
        <title>Draft genome sequence of allopolyploid Zygosaccharomyces rouxii.</title>
        <authorList>
            <person name="Watanabe J."/>
            <person name="Uehara K."/>
            <person name="Mogi Y."/>
            <person name="Tsukioka Y."/>
        </authorList>
    </citation>
    <scope>NUCLEOTIDE SEQUENCE [LARGE SCALE GENOMIC DNA]</scope>
    <source>
        <strain evidence="12 13">NBRC 110957</strain>
    </source>
</reference>
<dbReference type="GO" id="GO:0000712">
    <property type="term" value="P:resolution of meiotic recombination intermediates"/>
    <property type="evidence" value="ECO:0007669"/>
    <property type="project" value="TreeGrafter"/>
</dbReference>
<comment type="caution">
    <text evidence="12">The sequence shown here is derived from an EMBL/GenBank/DDBJ whole genome shotgun (WGS) entry which is preliminary data.</text>
</comment>
<accession>A0A1Q3A7D3</accession>
<dbReference type="PANTHER" id="PTHR10150:SF0">
    <property type="entry name" value="DNA REPAIR ENDONUCLEASE XPF"/>
    <property type="match status" value="1"/>
</dbReference>
<evidence type="ECO:0000256" key="10">
    <source>
        <dbReference type="SAM" id="MobiDB-lite"/>
    </source>
</evidence>
<evidence type="ECO:0000256" key="7">
    <source>
        <dbReference type="ARBA" id="ARBA00023125"/>
    </source>
</evidence>
<dbReference type="SUPFAM" id="SSF52980">
    <property type="entry name" value="Restriction endonuclease-like"/>
    <property type="match status" value="1"/>
</dbReference>
<dbReference type="GO" id="GO:1901255">
    <property type="term" value="P:nucleotide-excision repair involved in interstrand cross-link repair"/>
    <property type="evidence" value="ECO:0007669"/>
    <property type="project" value="TreeGrafter"/>
</dbReference>
<dbReference type="CDD" id="cd20078">
    <property type="entry name" value="XPF_nuclease_XPF_euk"/>
    <property type="match status" value="1"/>
</dbReference>
<dbReference type="Proteomes" id="UP000187013">
    <property type="component" value="Unassembled WGS sequence"/>
</dbReference>
<name>A0A1Q3A7D3_ZYGRO</name>
<dbReference type="InterPro" id="IPR006167">
    <property type="entry name" value="XPF"/>
</dbReference>
<keyword evidence="5" id="KW-0227">DNA damage</keyword>
<feature type="domain" description="ERCC4" evidence="11">
    <location>
        <begin position="793"/>
        <end position="873"/>
    </location>
</feature>
<dbReference type="AlphaFoldDB" id="A0A1Q3A7D3"/>
<evidence type="ECO:0000256" key="3">
    <source>
        <dbReference type="ARBA" id="ARBA00022722"/>
    </source>
</evidence>
<gene>
    <name evidence="12" type="ORF">ZYGR_0AF00320</name>
</gene>
<proteinExistence type="inferred from homology"/>
<evidence type="ECO:0000313" key="12">
    <source>
        <dbReference type="EMBL" id="GAV51561.1"/>
    </source>
</evidence>
<feature type="compositionally biased region" description="Basic and acidic residues" evidence="10">
    <location>
        <begin position="962"/>
        <end position="971"/>
    </location>
</feature>
<dbReference type="InterPro" id="IPR011335">
    <property type="entry name" value="Restrct_endonuc-II-like"/>
</dbReference>
<keyword evidence="6" id="KW-0378">Hydrolase</keyword>
<dbReference type="Gene3D" id="3.40.50.10130">
    <property type="match status" value="1"/>
</dbReference>
<dbReference type="PANTHER" id="PTHR10150">
    <property type="entry name" value="DNA REPAIR ENDONUCLEASE XPF"/>
    <property type="match status" value="1"/>
</dbReference>
<evidence type="ECO:0000256" key="5">
    <source>
        <dbReference type="ARBA" id="ARBA00022763"/>
    </source>
</evidence>
<keyword evidence="9" id="KW-0539">Nucleus</keyword>
<dbReference type="EMBL" id="BDGX01000032">
    <property type="protein sequence ID" value="GAV51561.1"/>
    <property type="molecule type" value="Genomic_DNA"/>
</dbReference>
<dbReference type="OrthoDB" id="361020at2759"/>
<sequence length="1047" mass="120277">MPQLFIHDDSDDEQLQLELSRQAEEAVELNKESEQSQEDESPGVERTPVEPSQPLYPLIPEGNLGDDGLKPNLDDIRQVDIQLNLPLTFQQQVVENTLITDDPLVILGKGIGIISIVANLLFTLATPTRINGQPKRSFVIVMNANPGDNLRIGEELQELSWLSSCSEDLHSEDNDTEENSQRPFHIINAESQSADRRQKLYNSGGIFSITSRILIVDLLSGLLHPSRITGMVVLNVEKLKSFSNESFILEIYRSKNKWGFIKAFSESPESFVTQFSPLMRKLKELRLKNVTLWPRFRVEISQCLNNAVNPQINKVVEVKVSQTNSMSQIQFGLMECLKKCIAEMNRKNPELVLETWNIENVLDPTFVKSIDAVMIPNWHRISYESKQLIKDIRFLKNLLKLLVSGDAVDFYEELQLSLDANKPSISRKYSESPWLMADESQMVISYAKKRIFSEGEYVLEEMPKWEQLISIMEDISFQRAYKDVPGPTLIVCSSYTTASQLARVLSQADKKDGFRRSMLRKLQLYKERREESKKLVKEIREKEPDATPELNVSAAFAKEQVVTRRRRTRGAAAVAAVERLKSAGTGEDIESVIDEYNIKEELEPEGLLEMADTEVAAPTAEYEDEDDFEEKFLQGISHNAITKEIWDERTQDFQFIHRGDQIIVERFANIGDDSYLQEIMPSNIIMYEPDLTFIRRVEIHRAIHREMPPNVFFMYYSDSVEEQGHLVSIRKEKDAFTKLIRENSMLAHHFEADEDLSHYKNLAERKVKLNKLRRMTTRVAGGQAALADFTQDIVIVDTREFNAALPGLLYRYGVRVVPCMLTVGDYVITPDICIERKSIADLIGSIQNHRLLSQCKKMRSHYRYPTLLIEFEEGQSFSLEPFSERRNYKSKELSTVHPISNKLSQDEIQLELAKLVMRFPGLKIIWSSSPLQTVNMILELKIGREQPDPSQSVALGTKRKQEKSEKRVAAKENDQKNYMRLLRIPGISKVDYFNIRKKVKSYEKLKSLSSQELHDLLGDEDLVDKLCRFLQAEKDDEEDELADSDIE</sequence>
<dbReference type="GO" id="GO:0000110">
    <property type="term" value="C:nucleotide-excision repair factor 1 complex"/>
    <property type="evidence" value="ECO:0007669"/>
    <property type="project" value="TreeGrafter"/>
</dbReference>